<dbReference type="EMBL" id="FWYC01000004">
    <property type="protein sequence ID" value="SMC71694.1"/>
    <property type="molecule type" value="Genomic_DNA"/>
</dbReference>
<dbReference type="GO" id="GO:0003995">
    <property type="term" value="F:acyl-CoA dehydrogenase activity"/>
    <property type="evidence" value="ECO:0007669"/>
    <property type="project" value="TreeGrafter"/>
</dbReference>
<evidence type="ECO:0000259" key="6">
    <source>
        <dbReference type="Pfam" id="PF00441"/>
    </source>
</evidence>
<dbReference type="Pfam" id="PF02771">
    <property type="entry name" value="Acyl-CoA_dh_N"/>
    <property type="match status" value="1"/>
</dbReference>
<dbReference type="Gene3D" id="1.20.140.10">
    <property type="entry name" value="Butyryl-CoA Dehydrogenase, subunit A, domain 3"/>
    <property type="match status" value="1"/>
</dbReference>
<keyword evidence="3" id="KW-0285">Flavoprotein</keyword>
<dbReference type="GO" id="GO:0050660">
    <property type="term" value="F:flavin adenine dinucleotide binding"/>
    <property type="evidence" value="ECO:0007669"/>
    <property type="project" value="InterPro"/>
</dbReference>
<keyword evidence="9" id="KW-1185">Reference proteome</keyword>
<dbReference type="SUPFAM" id="SSF47203">
    <property type="entry name" value="Acyl-CoA dehydrogenase C-terminal domain-like"/>
    <property type="match status" value="1"/>
</dbReference>
<protein>
    <submittedName>
        <fullName evidence="8">Acyl-CoA dehydrogenase</fullName>
    </submittedName>
</protein>
<dbReference type="RefSeq" id="WP_030481931.1">
    <property type="nucleotide sequence ID" value="NZ_FWYC01000004.1"/>
</dbReference>
<accession>A0A1W2BFU7</accession>
<evidence type="ECO:0000256" key="3">
    <source>
        <dbReference type="ARBA" id="ARBA00022630"/>
    </source>
</evidence>
<dbReference type="STRING" id="40571.SAMN05660733_01470"/>
<comment type="cofactor">
    <cofactor evidence="1">
        <name>FAD</name>
        <dbReference type="ChEBI" id="CHEBI:57692"/>
    </cofactor>
</comment>
<dbReference type="AlphaFoldDB" id="A0A1W2BFU7"/>
<dbReference type="eggNOG" id="COG1960">
    <property type="taxonomic scope" value="Bacteria"/>
</dbReference>
<name>A0A1W2BFU7_9PSEU</name>
<proteinExistence type="inferred from homology"/>
<evidence type="ECO:0000313" key="8">
    <source>
        <dbReference type="EMBL" id="SMC71694.1"/>
    </source>
</evidence>
<evidence type="ECO:0000256" key="4">
    <source>
        <dbReference type="ARBA" id="ARBA00022827"/>
    </source>
</evidence>
<keyword evidence="4" id="KW-0274">FAD</keyword>
<evidence type="ECO:0000256" key="1">
    <source>
        <dbReference type="ARBA" id="ARBA00001974"/>
    </source>
</evidence>
<evidence type="ECO:0000256" key="2">
    <source>
        <dbReference type="ARBA" id="ARBA00009347"/>
    </source>
</evidence>
<dbReference type="InterPro" id="IPR036250">
    <property type="entry name" value="AcylCo_DH-like_C"/>
</dbReference>
<dbReference type="InterPro" id="IPR037069">
    <property type="entry name" value="AcylCoA_DH/ox_N_sf"/>
</dbReference>
<dbReference type="InterPro" id="IPR009075">
    <property type="entry name" value="AcylCo_DH/oxidase_C"/>
</dbReference>
<dbReference type="Gene3D" id="1.10.540.10">
    <property type="entry name" value="Acyl-CoA dehydrogenase/oxidase, N-terminal domain"/>
    <property type="match status" value="1"/>
</dbReference>
<sequence length="375" mass="38825">MNQTPATPDTGDLLYSEVEEDLRASVRALLEKRSPWDVVLARTESAETTDRELWATLAGEIGCAALAVPEAVGGAGASWREAAVVAEELGRAVAPVPFLGSAGITVALLLALGEHELLAEVAAGSVAALALPFGTAPGDTIGFLDVSGGRVSGAVDGVADAAAADTLLVVAEDGVYRVDANATGVRRTVLVSLDMTRPLADLVFDGAPAYRLESSRPVGEAVTAALRTGAVLLAAEQLGVAEQCLAMTVDYLAIRRQFGRILGSYQALKHRLADLWVLITQARAAARYAADCVAAGSPDLPVAASLAKAHCSAVAQLAAEECMQMHGGIGFSWEHPAHLYLKRAKSAAIALGTPGRHRTILAELVNVPRPTSVEG</sequence>
<comment type="similarity">
    <text evidence="2">Belongs to the acyl-CoA dehydrogenase family.</text>
</comment>
<dbReference type="OrthoDB" id="8677713at2"/>
<evidence type="ECO:0000259" key="7">
    <source>
        <dbReference type="Pfam" id="PF02771"/>
    </source>
</evidence>
<evidence type="ECO:0000313" key="9">
    <source>
        <dbReference type="Proteomes" id="UP000192840"/>
    </source>
</evidence>
<keyword evidence="5" id="KW-0560">Oxidoreductase</keyword>
<dbReference type="PANTHER" id="PTHR43884:SF20">
    <property type="entry name" value="ACYL-COA DEHYDROGENASE FADE28"/>
    <property type="match status" value="1"/>
</dbReference>
<gene>
    <name evidence="8" type="ORF">SAMN05660733_01470</name>
</gene>
<reference evidence="9" key="1">
    <citation type="submission" date="2017-04" db="EMBL/GenBank/DDBJ databases">
        <authorList>
            <person name="Varghese N."/>
            <person name="Submissions S."/>
        </authorList>
    </citation>
    <scope>NUCLEOTIDE SEQUENCE [LARGE SCALE GENOMIC DNA]</scope>
    <source>
        <strain evidence="9">DSM 44073</strain>
    </source>
</reference>
<feature type="domain" description="Acyl-CoA dehydrogenase/oxidase C-terminal" evidence="6">
    <location>
        <begin position="221"/>
        <end position="363"/>
    </location>
</feature>
<organism evidence="8 9">
    <name type="scientific">Lentzea albidocapillata</name>
    <dbReference type="NCBI Taxonomy" id="40571"/>
    <lineage>
        <taxon>Bacteria</taxon>
        <taxon>Bacillati</taxon>
        <taxon>Actinomycetota</taxon>
        <taxon>Actinomycetes</taxon>
        <taxon>Pseudonocardiales</taxon>
        <taxon>Pseudonocardiaceae</taxon>
        <taxon>Lentzea</taxon>
    </lineage>
</organism>
<dbReference type="SUPFAM" id="SSF56645">
    <property type="entry name" value="Acyl-CoA dehydrogenase NM domain-like"/>
    <property type="match status" value="1"/>
</dbReference>
<dbReference type="InterPro" id="IPR009100">
    <property type="entry name" value="AcylCoA_DH/oxidase_NM_dom_sf"/>
</dbReference>
<dbReference type="InterPro" id="IPR013786">
    <property type="entry name" value="AcylCoA_DH/ox_N"/>
</dbReference>
<dbReference type="PANTHER" id="PTHR43884">
    <property type="entry name" value="ACYL-COA DEHYDROGENASE"/>
    <property type="match status" value="1"/>
</dbReference>
<feature type="domain" description="Acyl-CoA dehydrogenase/oxidase N-terminal" evidence="7">
    <location>
        <begin position="17"/>
        <end position="117"/>
    </location>
</feature>
<dbReference type="Proteomes" id="UP000192840">
    <property type="component" value="Unassembled WGS sequence"/>
</dbReference>
<dbReference type="Pfam" id="PF00441">
    <property type="entry name" value="Acyl-CoA_dh_1"/>
    <property type="match status" value="1"/>
</dbReference>
<evidence type="ECO:0000256" key="5">
    <source>
        <dbReference type="ARBA" id="ARBA00023002"/>
    </source>
</evidence>